<feature type="domain" description="SAM" evidence="6">
    <location>
        <begin position="578"/>
        <end position="642"/>
    </location>
</feature>
<evidence type="ECO:0000256" key="1">
    <source>
        <dbReference type="ARBA" id="ARBA00022443"/>
    </source>
</evidence>
<feature type="compositionally biased region" description="Basic and acidic residues" evidence="4">
    <location>
        <begin position="152"/>
        <end position="166"/>
    </location>
</feature>
<dbReference type="Gene3D" id="1.10.150.50">
    <property type="entry name" value="Transcription Factor, Ets-1"/>
    <property type="match status" value="1"/>
</dbReference>
<dbReference type="PROSITE" id="PS50002">
    <property type="entry name" value="SH3"/>
    <property type="match status" value="1"/>
</dbReference>
<sequence>MRAKVGQVKFEIKVCDATKTQTKTWKMNLFCFTLDGSTDSLYEPAQIGQNRQDLLPRRLPSPKPEKNMGVWSGSEPCIAMKLPETHTSKTQESKTLEKAKRKSQLLSTSEDETTDHTESDAHWPSTRKKDGLVVKKNHSNAEMVKDHHRSKLTKEKEERVNSEKTVKNPAIQGVNFEAWNPNRENSECKQKDLTRRSESEDEAQGTLKKIQKLVGVKKGSQSVTEESRNNTEPGESNGKGHSPVITCISLTKKAEKKPTRASTQQSQQPLQDKDIDTAQTEGSWSPGLFQEYWSPMAYSPAWDTSMHTCHRSTAEQVMYNFNFTLPRDTDWEKYEELFHRLDPYKREQQDRWITHSVMDLDMPDPLRSTSFGIFDRQQPTQVKAEEKAESLPVEAAEVDPSKSGGLGKKMKNISLTMRKKMGRKYTKALSEEMGEEGEAGAADVVDGVLAKGCSHSSNSVESLFSLHSGQSSSSGVTSGSEGCSNRDSLRLEEDVPYTGQFCGRAKVHTDFVPSPYDTESLKLKVGDVIDIISKPAMGIWTGMLNGKVGNFKFIYVNMLVEETVPEPRIRSHRRSRRPRPKTLQELLERLNLEEHISSLLLNGYQTVEDLRDLKEQHLVELNVTDPEHRHRLLLAAEYLQDAEYNNQSHGETDEEPKSPSEQVKAELNDCPRDSGCYIGSDCSDNSKEDTESQPPPLSPPATQA</sequence>
<dbReference type="CDD" id="cd11822">
    <property type="entry name" value="SH3_SASH_like"/>
    <property type="match status" value="1"/>
</dbReference>
<dbReference type="InterPro" id="IPR036028">
    <property type="entry name" value="SH3-like_dom_sf"/>
</dbReference>
<proteinExistence type="predicted"/>
<dbReference type="PROSITE" id="PS50105">
    <property type="entry name" value="SAM_DOMAIN"/>
    <property type="match status" value="1"/>
</dbReference>
<evidence type="ECO:0000256" key="2">
    <source>
        <dbReference type="ARBA" id="ARBA00022553"/>
    </source>
</evidence>
<keyword evidence="2" id="KW-0597">Phosphoprotein</keyword>
<dbReference type="EMBL" id="JAUYZG010000023">
    <property type="protein sequence ID" value="KAK2870928.1"/>
    <property type="molecule type" value="Genomic_DNA"/>
</dbReference>
<keyword evidence="8" id="KW-1185">Reference proteome</keyword>
<feature type="compositionally biased region" description="Polar residues" evidence="4">
    <location>
        <begin position="260"/>
        <end position="270"/>
    </location>
</feature>
<dbReference type="Proteomes" id="UP001187343">
    <property type="component" value="Unassembled WGS sequence"/>
</dbReference>
<feature type="region of interest" description="Disordered" evidence="4">
    <location>
        <begin position="646"/>
        <end position="704"/>
    </location>
</feature>
<dbReference type="Pfam" id="PF00536">
    <property type="entry name" value="SAM_1"/>
    <property type="match status" value="1"/>
</dbReference>
<dbReference type="Pfam" id="PF07653">
    <property type="entry name" value="SH3_2"/>
    <property type="match status" value="1"/>
</dbReference>
<evidence type="ECO:0000313" key="8">
    <source>
        <dbReference type="Proteomes" id="UP001187343"/>
    </source>
</evidence>
<reference evidence="7" key="1">
    <citation type="submission" date="2023-08" db="EMBL/GenBank/DDBJ databases">
        <title>Chromosome-level Genome Assembly of mud carp (Cirrhinus molitorella).</title>
        <authorList>
            <person name="Liu H."/>
        </authorList>
    </citation>
    <scope>NUCLEOTIDE SEQUENCE</scope>
    <source>
        <strain evidence="7">Prfri</strain>
        <tissue evidence="7">Muscle</tissue>
    </source>
</reference>
<dbReference type="AlphaFoldDB" id="A0AA88P642"/>
<feature type="region of interest" description="Disordered" evidence="4">
    <location>
        <begin position="467"/>
        <end position="486"/>
    </location>
</feature>
<keyword evidence="1 3" id="KW-0728">SH3 domain</keyword>
<dbReference type="SMART" id="SM00454">
    <property type="entry name" value="SAM"/>
    <property type="match status" value="1"/>
</dbReference>
<feature type="compositionally biased region" description="Basic and acidic residues" evidence="4">
    <location>
        <begin position="83"/>
        <end position="98"/>
    </location>
</feature>
<evidence type="ECO:0000256" key="3">
    <source>
        <dbReference type="PROSITE-ProRule" id="PRU00192"/>
    </source>
</evidence>
<dbReference type="Pfam" id="PF12485">
    <property type="entry name" value="SPIDER"/>
    <property type="match status" value="1"/>
</dbReference>
<feature type="compositionally biased region" description="Basic and acidic residues" evidence="4">
    <location>
        <begin position="655"/>
        <end position="672"/>
    </location>
</feature>
<comment type="caution">
    <text evidence="7">The sequence shown here is derived from an EMBL/GenBank/DDBJ whole genome shotgun (WGS) entry which is preliminary data.</text>
</comment>
<feature type="region of interest" description="Disordered" evidence="4">
    <location>
        <begin position="83"/>
        <end position="281"/>
    </location>
</feature>
<evidence type="ECO:0000259" key="5">
    <source>
        <dbReference type="PROSITE" id="PS50002"/>
    </source>
</evidence>
<gene>
    <name evidence="7" type="ORF">Q8A67_023455</name>
</gene>
<evidence type="ECO:0000313" key="7">
    <source>
        <dbReference type="EMBL" id="KAK2870928.1"/>
    </source>
</evidence>
<dbReference type="SUPFAM" id="SSF50044">
    <property type="entry name" value="SH3-domain"/>
    <property type="match status" value="1"/>
</dbReference>
<feature type="compositionally biased region" description="Pro residues" evidence="4">
    <location>
        <begin position="693"/>
        <end position="704"/>
    </location>
</feature>
<protein>
    <submittedName>
        <fullName evidence="7">Uncharacterized protein</fullName>
    </submittedName>
</protein>
<dbReference type="PANTHER" id="PTHR12301">
    <property type="entry name" value="SAM-DOMAIN, SH3 AND NUCLEAR LOCALIZATION SIGNALS PROTEIN RELATED"/>
    <property type="match status" value="1"/>
</dbReference>
<feature type="compositionally biased region" description="Low complexity" evidence="4">
    <location>
        <begin position="467"/>
        <end position="483"/>
    </location>
</feature>
<dbReference type="InterPro" id="IPR013761">
    <property type="entry name" value="SAM/pointed_sf"/>
</dbReference>
<dbReference type="InterPro" id="IPR051725">
    <property type="entry name" value="SAM-SH3_domain_protein"/>
</dbReference>
<evidence type="ECO:0000256" key="4">
    <source>
        <dbReference type="SAM" id="MobiDB-lite"/>
    </source>
</evidence>
<feature type="compositionally biased region" description="Polar residues" evidence="4">
    <location>
        <begin position="219"/>
        <end position="234"/>
    </location>
</feature>
<evidence type="ECO:0000259" key="6">
    <source>
        <dbReference type="PROSITE" id="PS50105"/>
    </source>
</evidence>
<feature type="compositionally biased region" description="Basic and acidic residues" evidence="4">
    <location>
        <begin position="114"/>
        <end position="133"/>
    </location>
</feature>
<feature type="region of interest" description="Disordered" evidence="4">
    <location>
        <begin position="385"/>
        <end position="408"/>
    </location>
</feature>
<dbReference type="Gene3D" id="2.30.30.40">
    <property type="entry name" value="SH3 Domains"/>
    <property type="match status" value="1"/>
</dbReference>
<dbReference type="InterPro" id="IPR001452">
    <property type="entry name" value="SH3_domain"/>
</dbReference>
<accession>A0AA88P642</accession>
<dbReference type="SUPFAM" id="SSF47769">
    <property type="entry name" value="SAM/Pointed domain"/>
    <property type="match status" value="1"/>
</dbReference>
<dbReference type="PANTHER" id="PTHR12301:SF4">
    <property type="entry name" value="SAM DOMAIN-CONTAINING PROTEIN SAMSN-1"/>
    <property type="match status" value="1"/>
</dbReference>
<dbReference type="InterPro" id="IPR021090">
    <property type="entry name" value="SPIDER"/>
</dbReference>
<feature type="domain" description="SH3" evidence="5">
    <location>
        <begin position="500"/>
        <end position="561"/>
    </location>
</feature>
<organism evidence="7 8">
    <name type="scientific">Cirrhinus molitorella</name>
    <name type="common">mud carp</name>
    <dbReference type="NCBI Taxonomy" id="172907"/>
    <lineage>
        <taxon>Eukaryota</taxon>
        <taxon>Metazoa</taxon>
        <taxon>Chordata</taxon>
        <taxon>Craniata</taxon>
        <taxon>Vertebrata</taxon>
        <taxon>Euteleostomi</taxon>
        <taxon>Actinopterygii</taxon>
        <taxon>Neopterygii</taxon>
        <taxon>Teleostei</taxon>
        <taxon>Ostariophysi</taxon>
        <taxon>Cypriniformes</taxon>
        <taxon>Cyprinidae</taxon>
        <taxon>Labeoninae</taxon>
        <taxon>Labeonini</taxon>
        <taxon>Cirrhinus</taxon>
    </lineage>
</organism>
<dbReference type="InterPro" id="IPR001660">
    <property type="entry name" value="SAM"/>
</dbReference>
<name>A0AA88P642_9TELE</name>
<feature type="compositionally biased region" description="Basic and acidic residues" evidence="4">
    <location>
        <begin position="184"/>
        <end position="198"/>
    </location>
</feature>